<keyword evidence="2" id="KW-1185">Reference proteome</keyword>
<name>A0C395_PARTE</name>
<sequence length="411" mass="46293">MYSIIRWFYFNSDFVLNTQSTSPTTNTKYYSTLNQFCSAYQAGCQTCPSQYTCTQFLPRYFWYQSTVTTNTGAFIKIMCRMSQVLCTSAATYSTCYLNFQQDSNSTVSACKCPSGYNLITSGHIQQAQITATRNITACSQCNADNTKCLACITQYQGKSYTLMNMCHLLISCSSCTLMTGSTSQTTCQVCQNGYYKTQSANDQSVLCSICSQTGAQLCKVLWKMPPSPKQQLSNVEKIITYMIYLLYNFNFKQQQLSIMSPWIYIIWKHFLNMRHKQELEILQCNSHNSGLQYNSCQNGYVIDSTNNVRVACTSGCTKCTLIAATQNTSQSISCSVCNDGNYLDNTSGRFFACPYDCKTCYSKYTCTTYKDGFYLKQSQTTFNAKQYTPKTCQSKCAICSANGNVCFDLLN</sequence>
<evidence type="ECO:0000313" key="2">
    <source>
        <dbReference type="Proteomes" id="UP000000600"/>
    </source>
</evidence>
<dbReference type="GeneID" id="5018444"/>
<evidence type="ECO:0008006" key="3">
    <source>
        <dbReference type="Google" id="ProtNLM"/>
    </source>
</evidence>
<dbReference type="SUPFAM" id="SSF57184">
    <property type="entry name" value="Growth factor receptor domain"/>
    <property type="match status" value="1"/>
</dbReference>
<gene>
    <name evidence="1" type="ORF">GSPATT00034740001</name>
</gene>
<dbReference type="InterPro" id="IPR009030">
    <property type="entry name" value="Growth_fac_rcpt_cys_sf"/>
</dbReference>
<accession>A0C395</accession>
<dbReference type="AlphaFoldDB" id="A0C395"/>
<protein>
    <recommendedName>
        <fullName evidence="3">TNFR-Cys domain-containing protein</fullName>
    </recommendedName>
</protein>
<dbReference type="RefSeq" id="XP_001432659.1">
    <property type="nucleotide sequence ID" value="XM_001432622.2"/>
</dbReference>
<dbReference type="EMBL" id="CT868037">
    <property type="protein sequence ID" value="CAK65262.1"/>
    <property type="molecule type" value="Genomic_DNA"/>
</dbReference>
<dbReference type="KEGG" id="ptm:GSPATT00034740001"/>
<proteinExistence type="predicted"/>
<dbReference type="Proteomes" id="UP000000600">
    <property type="component" value="Unassembled WGS sequence"/>
</dbReference>
<dbReference type="InParanoid" id="A0C395"/>
<reference evidence="1 2" key="1">
    <citation type="journal article" date="2006" name="Nature">
        <title>Global trends of whole-genome duplications revealed by the ciliate Paramecium tetraurelia.</title>
        <authorList>
            <consortium name="Genoscope"/>
            <person name="Aury J.-M."/>
            <person name="Jaillon O."/>
            <person name="Duret L."/>
            <person name="Noel B."/>
            <person name="Jubin C."/>
            <person name="Porcel B.M."/>
            <person name="Segurens B."/>
            <person name="Daubin V."/>
            <person name="Anthouard V."/>
            <person name="Aiach N."/>
            <person name="Arnaiz O."/>
            <person name="Billaut A."/>
            <person name="Beisson J."/>
            <person name="Blanc I."/>
            <person name="Bouhouche K."/>
            <person name="Camara F."/>
            <person name="Duharcourt S."/>
            <person name="Guigo R."/>
            <person name="Gogendeau D."/>
            <person name="Katinka M."/>
            <person name="Keller A.-M."/>
            <person name="Kissmehl R."/>
            <person name="Klotz C."/>
            <person name="Koll F."/>
            <person name="Le Moue A."/>
            <person name="Lepere C."/>
            <person name="Malinsky S."/>
            <person name="Nowacki M."/>
            <person name="Nowak J.K."/>
            <person name="Plattner H."/>
            <person name="Poulain J."/>
            <person name="Ruiz F."/>
            <person name="Serrano V."/>
            <person name="Zagulski M."/>
            <person name="Dessen P."/>
            <person name="Betermier M."/>
            <person name="Weissenbach J."/>
            <person name="Scarpelli C."/>
            <person name="Schachter V."/>
            <person name="Sperling L."/>
            <person name="Meyer E."/>
            <person name="Cohen J."/>
            <person name="Wincker P."/>
        </authorList>
    </citation>
    <scope>NUCLEOTIDE SEQUENCE [LARGE SCALE GENOMIC DNA]</scope>
    <source>
        <strain evidence="1 2">Stock d4-2</strain>
    </source>
</reference>
<evidence type="ECO:0000313" key="1">
    <source>
        <dbReference type="EMBL" id="CAK65262.1"/>
    </source>
</evidence>
<dbReference type="HOGENOM" id="CLU_669901_0_0_1"/>
<organism evidence="1 2">
    <name type="scientific">Paramecium tetraurelia</name>
    <dbReference type="NCBI Taxonomy" id="5888"/>
    <lineage>
        <taxon>Eukaryota</taxon>
        <taxon>Sar</taxon>
        <taxon>Alveolata</taxon>
        <taxon>Ciliophora</taxon>
        <taxon>Intramacronucleata</taxon>
        <taxon>Oligohymenophorea</taxon>
        <taxon>Peniculida</taxon>
        <taxon>Parameciidae</taxon>
        <taxon>Paramecium</taxon>
    </lineage>
</organism>